<dbReference type="AlphaFoldDB" id="A0AAD4QA82"/>
<dbReference type="InterPro" id="IPR031350">
    <property type="entry name" value="Goodbye_dom"/>
</dbReference>
<dbReference type="EMBL" id="JAKELL010000080">
    <property type="protein sequence ID" value="KAH8984036.1"/>
    <property type="molecule type" value="Genomic_DNA"/>
</dbReference>
<feature type="domain" description="Fungal STAND N-terminal Goodbye" evidence="2">
    <location>
        <begin position="33"/>
        <end position="125"/>
    </location>
</feature>
<evidence type="ECO:0000259" key="2">
    <source>
        <dbReference type="Pfam" id="PF17109"/>
    </source>
</evidence>
<organism evidence="3 4">
    <name type="scientific">Lactarius akahatsu</name>
    <dbReference type="NCBI Taxonomy" id="416441"/>
    <lineage>
        <taxon>Eukaryota</taxon>
        <taxon>Fungi</taxon>
        <taxon>Dikarya</taxon>
        <taxon>Basidiomycota</taxon>
        <taxon>Agaricomycotina</taxon>
        <taxon>Agaricomycetes</taxon>
        <taxon>Russulales</taxon>
        <taxon>Russulaceae</taxon>
        <taxon>Lactarius</taxon>
    </lineage>
</organism>
<protein>
    <recommendedName>
        <fullName evidence="2">Fungal STAND N-terminal Goodbye domain-containing protein</fullName>
    </recommendedName>
</protein>
<accession>A0AAD4QA82</accession>
<name>A0AAD4QA82_9AGAM</name>
<reference evidence="3" key="1">
    <citation type="submission" date="2022-01" db="EMBL/GenBank/DDBJ databases">
        <title>Comparative genomics reveals a dynamic genome evolution in the ectomycorrhizal milk-cap (Lactarius) mushrooms.</title>
        <authorList>
            <consortium name="DOE Joint Genome Institute"/>
            <person name="Lebreton A."/>
            <person name="Tang N."/>
            <person name="Kuo A."/>
            <person name="LaButti K."/>
            <person name="Drula E."/>
            <person name="Barry K."/>
            <person name="Clum A."/>
            <person name="Lipzen A."/>
            <person name="Mousain D."/>
            <person name="Ng V."/>
            <person name="Wang R."/>
            <person name="Wang X."/>
            <person name="Dai Y."/>
            <person name="Henrissat B."/>
            <person name="Grigoriev I.V."/>
            <person name="Guerin-Laguette A."/>
            <person name="Yu F."/>
            <person name="Martin F.M."/>
        </authorList>
    </citation>
    <scope>NUCLEOTIDE SEQUENCE</scope>
    <source>
        <strain evidence="3">QP</strain>
    </source>
</reference>
<comment type="caution">
    <text evidence="3">The sequence shown here is derived from an EMBL/GenBank/DDBJ whole genome shotgun (WGS) entry which is preliminary data.</text>
</comment>
<dbReference type="Proteomes" id="UP001201163">
    <property type="component" value="Unassembled WGS sequence"/>
</dbReference>
<dbReference type="Pfam" id="PF17109">
    <property type="entry name" value="Goodbye"/>
    <property type="match status" value="1"/>
</dbReference>
<keyword evidence="4" id="KW-1185">Reference proteome</keyword>
<evidence type="ECO:0000256" key="1">
    <source>
        <dbReference type="SAM" id="MobiDB-lite"/>
    </source>
</evidence>
<evidence type="ECO:0000313" key="4">
    <source>
        <dbReference type="Proteomes" id="UP001201163"/>
    </source>
</evidence>
<feature type="region of interest" description="Disordered" evidence="1">
    <location>
        <begin position="1"/>
        <end position="20"/>
    </location>
</feature>
<sequence>MSRSPTASAIPYTSPTTTPSRTPSYNFQVIFGAALNAYKKQTKQDLATHPLSAQLQACNSPSAILNVLHDQVDQFNRSRNGDERFNKWLNPTVNVLYAFSEVLGEGVGLVFSPAKLVFAGVGVLLLPRMLIRLETFTEVPQTPAMTDITVKIMVEVLDIFAIATKEIKQSRATGGTDGYRT</sequence>
<gene>
    <name evidence="3" type="ORF">EDB92DRAFT_1546446</name>
</gene>
<evidence type="ECO:0000313" key="3">
    <source>
        <dbReference type="EMBL" id="KAH8984036.1"/>
    </source>
</evidence>
<proteinExistence type="predicted"/>